<protein>
    <recommendedName>
        <fullName evidence="1">TLDc domain-containing protein</fullName>
    </recommendedName>
</protein>
<dbReference type="InterPro" id="IPR006571">
    <property type="entry name" value="TLDc_dom"/>
</dbReference>
<evidence type="ECO:0000313" key="3">
    <source>
        <dbReference type="Proteomes" id="UP000265703"/>
    </source>
</evidence>
<dbReference type="AlphaFoldDB" id="A0A397SD25"/>
<evidence type="ECO:0000313" key="2">
    <source>
        <dbReference type="EMBL" id="RIA82175.1"/>
    </source>
</evidence>
<comment type="caution">
    <text evidence="2">The sequence shown here is derived from an EMBL/GenBank/DDBJ whole genome shotgun (WGS) entry which is preliminary data.</text>
</comment>
<sequence length="252" mass="29436">MTKLQPHELLNILLPSDEFELQPLVTYIQETLIKNYDDFIIKNILEIVELIYQKKFLNELWDFSIQEICYINKWNKNDFTVMERQLNRFIPLIRFYYISSEDSLLKIYPFKELLSNDLVNNIFGYHTVPNNKLNINMQPPRSLKCKDILHYDKIGLLYRASRDGNTVAAFHEICINKKGATIVVINIKNSDQIIGGYNPLEWNSSNNNENNEATKDSFIFSFTNKNVLQSAKVGYSNGNQYSIICLSSLGWR</sequence>
<proteinExistence type="predicted"/>
<evidence type="ECO:0000259" key="1">
    <source>
        <dbReference type="PROSITE" id="PS51886"/>
    </source>
</evidence>
<keyword evidence="3" id="KW-1185">Reference proteome</keyword>
<feature type="domain" description="TLDc" evidence="1">
    <location>
        <begin position="132"/>
        <end position="252"/>
    </location>
</feature>
<organism evidence="2 3">
    <name type="scientific">Glomus cerebriforme</name>
    <dbReference type="NCBI Taxonomy" id="658196"/>
    <lineage>
        <taxon>Eukaryota</taxon>
        <taxon>Fungi</taxon>
        <taxon>Fungi incertae sedis</taxon>
        <taxon>Mucoromycota</taxon>
        <taxon>Glomeromycotina</taxon>
        <taxon>Glomeromycetes</taxon>
        <taxon>Glomerales</taxon>
        <taxon>Glomeraceae</taxon>
        <taxon>Glomus</taxon>
    </lineage>
</organism>
<dbReference type="OrthoDB" id="25620at2759"/>
<reference evidence="2 3" key="1">
    <citation type="submission" date="2018-06" db="EMBL/GenBank/DDBJ databases">
        <title>Comparative genomics reveals the genomic features of Rhizophagus irregularis, R. cerebriforme, R. diaphanum and Gigaspora rosea, and their symbiotic lifestyle signature.</title>
        <authorList>
            <person name="Morin E."/>
            <person name="San Clemente H."/>
            <person name="Chen E.C.H."/>
            <person name="De La Providencia I."/>
            <person name="Hainaut M."/>
            <person name="Kuo A."/>
            <person name="Kohler A."/>
            <person name="Murat C."/>
            <person name="Tang N."/>
            <person name="Roy S."/>
            <person name="Loubradou J."/>
            <person name="Henrissat B."/>
            <person name="Grigoriev I.V."/>
            <person name="Corradi N."/>
            <person name="Roux C."/>
            <person name="Martin F.M."/>
        </authorList>
    </citation>
    <scope>NUCLEOTIDE SEQUENCE [LARGE SCALE GENOMIC DNA]</scope>
    <source>
        <strain evidence="2 3">DAOM 227022</strain>
    </source>
</reference>
<dbReference type="PROSITE" id="PS51886">
    <property type="entry name" value="TLDC"/>
    <property type="match status" value="1"/>
</dbReference>
<name>A0A397SD25_9GLOM</name>
<dbReference type="Pfam" id="PF07534">
    <property type="entry name" value="TLD"/>
    <property type="match status" value="1"/>
</dbReference>
<dbReference type="EMBL" id="QKYT01000696">
    <property type="protein sequence ID" value="RIA82175.1"/>
    <property type="molecule type" value="Genomic_DNA"/>
</dbReference>
<dbReference type="Proteomes" id="UP000265703">
    <property type="component" value="Unassembled WGS sequence"/>
</dbReference>
<accession>A0A397SD25</accession>
<gene>
    <name evidence="2" type="ORF">C1645_835790</name>
</gene>